<dbReference type="Gene3D" id="3.40.50.1110">
    <property type="entry name" value="SGNH hydrolase"/>
    <property type="match status" value="1"/>
</dbReference>
<dbReference type="EMBL" id="MU005572">
    <property type="protein sequence ID" value="KAF2689064.1"/>
    <property type="molecule type" value="Genomic_DNA"/>
</dbReference>
<reference evidence="2" key="1">
    <citation type="journal article" date="2020" name="Stud. Mycol.">
        <title>101 Dothideomycetes genomes: a test case for predicting lifestyles and emergence of pathogens.</title>
        <authorList>
            <person name="Haridas S."/>
            <person name="Albert R."/>
            <person name="Binder M."/>
            <person name="Bloem J."/>
            <person name="Labutti K."/>
            <person name="Salamov A."/>
            <person name="Andreopoulos B."/>
            <person name="Baker S."/>
            <person name="Barry K."/>
            <person name="Bills G."/>
            <person name="Bluhm B."/>
            <person name="Cannon C."/>
            <person name="Castanera R."/>
            <person name="Culley D."/>
            <person name="Daum C."/>
            <person name="Ezra D."/>
            <person name="Gonzalez J."/>
            <person name="Henrissat B."/>
            <person name="Kuo A."/>
            <person name="Liang C."/>
            <person name="Lipzen A."/>
            <person name="Lutzoni F."/>
            <person name="Magnuson J."/>
            <person name="Mondo S."/>
            <person name="Nolan M."/>
            <person name="Ohm R."/>
            <person name="Pangilinan J."/>
            <person name="Park H.-J."/>
            <person name="Ramirez L."/>
            <person name="Alfaro M."/>
            <person name="Sun H."/>
            <person name="Tritt A."/>
            <person name="Yoshinaga Y."/>
            <person name="Zwiers L.-H."/>
            <person name="Turgeon B."/>
            <person name="Goodwin S."/>
            <person name="Spatafora J."/>
            <person name="Crous P."/>
            <person name="Grigoriev I."/>
        </authorList>
    </citation>
    <scope>NUCLEOTIDE SEQUENCE</scope>
    <source>
        <strain evidence="2">CBS 122367</strain>
    </source>
</reference>
<evidence type="ECO:0000256" key="1">
    <source>
        <dbReference type="SAM" id="MobiDB-lite"/>
    </source>
</evidence>
<keyword evidence="3" id="KW-1185">Reference proteome</keyword>
<feature type="compositionally biased region" description="Basic and acidic residues" evidence="1">
    <location>
        <begin position="383"/>
        <end position="393"/>
    </location>
</feature>
<dbReference type="AlphaFoldDB" id="A0A6G1JES1"/>
<proteinExistence type="predicted"/>
<sequence length="400" mass="45446">MRFLTRLHACVAAAFVLVLYFSWLRPSLRIHDNIQRVWKGTAHRVVVFGDDWSDTGKYRVAAPPKATTLDRDPSRGDIWVEALCKTLNCDFIDNYARSIPANVEMNTVGSVVAADVFANATREGRNETLVLFDFQTQVQQFIAFEEETRRRQIPDGVRKVDEWTVFTVFFGIWDLLEYSMLEKEAAIHAIDRSVDELMYNLDILADHVVGPVKVVMPKLVDVTFLPRYSNKKDKSATIFAQSQHQAVFLWTYWNMVLTRAANEWGNGDLFMPDLHGMIVNQVRSKQLYSKQISDATGWGKQTPLFDEVEQPCLAPKTDGSTGDLQAAAVEKCSNPANHLFWDDIRLSGPAHQLIGSEAARLLHVNITVNRDARDRAIQQGTKNTERKQHKGFDLKFPPGY</sequence>
<protein>
    <submittedName>
        <fullName evidence="2">Uncharacterized protein</fullName>
    </submittedName>
</protein>
<feature type="region of interest" description="Disordered" evidence="1">
    <location>
        <begin position="377"/>
        <end position="400"/>
    </location>
</feature>
<name>A0A6G1JES1_9PLEO</name>
<accession>A0A6G1JES1</accession>
<gene>
    <name evidence="2" type="ORF">K458DRAFT_383729</name>
</gene>
<dbReference type="OrthoDB" id="5278722at2759"/>
<dbReference type="Proteomes" id="UP000799291">
    <property type="component" value="Unassembled WGS sequence"/>
</dbReference>
<evidence type="ECO:0000313" key="2">
    <source>
        <dbReference type="EMBL" id="KAF2689064.1"/>
    </source>
</evidence>
<organism evidence="2 3">
    <name type="scientific">Lentithecium fluviatile CBS 122367</name>
    <dbReference type="NCBI Taxonomy" id="1168545"/>
    <lineage>
        <taxon>Eukaryota</taxon>
        <taxon>Fungi</taxon>
        <taxon>Dikarya</taxon>
        <taxon>Ascomycota</taxon>
        <taxon>Pezizomycotina</taxon>
        <taxon>Dothideomycetes</taxon>
        <taxon>Pleosporomycetidae</taxon>
        <taxon>Pleosporales</taxon>
        <taxon>Massarineae</taxon>
        <taxon>Lentitheciaceae</taxon>
        <taxon>Lentithecium</taxon>
    </lineage>
</organism>
<evidence type="ECO:0000313" key="3">
    <source>
        <dbReference type="Proteomes" id="UP000799291"/>
    </source>
</evidence>
<dbReference type="InterPro" id="IPR036514">
    <property type="entry name" value="SGNH_hydro_sf"/>
</dbReference>